<gene>
    <name evidence="12" type="ORF">GCM10017771_32700</name>
</gene>
<keyword evidence="9" id="KW-1133">Transmembrane helix</keyword>
<keyword evidence="5" id="KW-0547">Nucleotide-binding</keyword>
<keyword evidence="7" id="KW-0067">ATP-binding</keyword>
<dbReference type="SUPFAM" id="SSF55874">
    <property type="entry name" value="ATPase domain of HSP90 chaperone/DNA topoisomerase II/histidine kinase"/>
    <property type="match status" value="1"/>
</dbReference>
<evidence type="ECO:0000256" key="6">
    <source>
        <dbReference type="ARBA" id="ARBA00022777"/>
    </source>
</evidence>
<accession>A0A919GPI9</accession>
<dbReference type="GO" id="GO:0000155">
    <property type="term" value="F:phosphorelay sensor kinase activity"/>
    <property type="evidence" value="ECO:0007669"/>
    <property type="project" value="InterPro"/>
</dbReference>
<dbReference type="PANTHER" id="PTHR24421:SF10">
    <property type="entry name" value="NITRATE_NITRITE SENSOR PROTEIN NARQ"/>
    <property type="match status" value="1"/>
</dbReference>
<organism evidence="12 13">
    <name type="scientific">Streptomyces capitiformicae</name>
    <dbReference type="NCBI Taxonomy" id="2014920"/>
    <lineage>
        <taxon>Bacteria</taxon>
        <taxon>Bacillati</taxon>
        <taxon>Actinomycetota</taxon>
        <taxon>Actinomycetes</taxon>
        <taxon>Kitasatosporales</taxon>
        <taxon>Streptomycetaceae</taxon>
        <taxon>Streptomyces</taxon>
    </lineage>
</organism>
<evidence type="ECO:0000256" key="1">
    <source>
        <dbReference type="ARBA" id="ARBA00000085"/>
    </source>
</evidence>
<feature type="transmembrane region" description="Helical" evidence="9">
    <location>
        <begin position="130"/>
        <end position="153"/>
    </location>
</feature>
<feature type="domain" description="Putative sensor" evidence="11">
    <location>
        <begin position="39"/>
        <end position="227"/>
    </location>
</feature>
<keyword evidence="9" id="KW-0472">Membrane</keyword>
<dbReference type="GO" id="GO:0046983">
    <property type="term" value="F:protein dimerization activity"/>
    <property type="evidence" value="ECO:0007669"/>
    <property type="project" value="InterPro"/>
</dbReference>
<dbReference type="RefSeq" id="WP_189783204.1">
    <property type="nucleotide sequence ID" value="NZ_BNAT01000010.1"/>
</dbReference>
<dbReference type="Proteomes" id="UP000603227">
    <property type="component" value="Unassembled WGS sequence"/>
</dbReference>
<dbReference type="GO" id="GO:0005524">
    <property type="term" value="F:ATP binding"/>
    <property type="evidence" value="ECO:0007669"/>
    <property type="project" value="UniProtKB-KW"/>
</dbReference>
<dbReference type="EC" id="2.7.13.3" evidence="2"/>
<feature type="domain" description="Signal transduction histidine kinase subgroup 3 dimerisation and phosphoacceptor" evidence="10">
    <location>
        <begin position="255"/>
        <end position="320"/>
    </location>
</feature>
<dbReference type="InterPro" id="IPR050482">
    <property type="entry name" value="Sensor_HK_TwoCompSys"/>
</dbReference>
<dbReference type="Gene3D" id="3.30.565.10">
    <property type="entry name" value="Histidine kinase-like ATPase, C-terminal domain"/>
    <property type="match status" value="1"/>
</dbReference>
<name>A0A919GPI9_9ACTN</name>
<evidence type="ECO:0000313" key="13">
    <source>
        <dbReference type="Proteomes" id="UP000603227"/>
    </source>
</evidence>
<evidence type="ECO:0000256" key="2">
    <source>
        <dbReference type="ARBA" id="ARBA00012438"/>
    </source>
</evidence>
<evidence type="ECO:0000256" key="5">
    <source>
        <dbReference type="ARBA" id="ARBA00022741"/>
    </source>
</evidence>
<keyword evidence="4" id="KW-0808">Transferase</keyword>
<comment type="catalytic activity">
    <reaction evidence="1">
        <text>ATP + protein L-histidine = ADP + protein N-phospho-L-histidine.</text>
        <dbReference type="EC" id="2.7.13.3"/>
    </reaction>
</comment>
<dbReference type="EMBL" id="BNAT01000010">
    <property type="protein sequence ID" value="GHH88251.1"/>
    <property type="molecule type" value="Genomic_DNA"/>
</dbReference>
<dbReference type="InterPro" id="IPR011712">
    <property type="entry name" value="Sig_transdc_His_kin_sub3_dim/P"/>
</dbReference>
<keyword evidence="9" id="KW-0812">Transmembrane</keyword>
<feature type="transmembrane region" description="Helical" evidence="9">
    <location>
        <begin position="60"/>
        <end position="81"/>
    </location>
</feature>
<dbReference type="Pfam" id="PF13796">
    <property type="entry name" value="Sensor"/>
    <property type="match status" value="1"/>
</dbReference>
<reference evidence="12" key="2">
    <citation type="submission" date="2020-09" db="EMBL/GenBank/DDBJ databases">
        <authorList>
            <person name="Sun Q."/>
            <person name="Zhou Y."/>
        </authorList>
    </citation>
    <scope>NUCLEOTIDE SEQUENCE</scope>
    <source>
        <strain evidence="12">CGMCC 4.7403</strain>
    </source>
</reference>
<evidence type="ECO:0000256" key="7">
    <source>
        <dbReference type="ARBA" id="ARBA00022840"/>
    </source>
</evidence>
<sequence length="443" mass="47242">MATEYGHGYESWGGERRRHRVPAGVRAPVEGRSWRELGYVVLGLPIGVVMFTYAVTMLSIGAGLLITFLGVPVLAAGLAGARGLGAVERARARVLLGVEVDAPEPLRPKGRGVMAWMGAVLRSGASWRQLLYAVVQFPWAVFSFGVAVTFWVYGWALLTYPLWFWVFPVWVGQDGLQLYGDETHAVYLNNPFEVTVTALVGLLFTMATPWIVRGLTMVDRGMVVALLGPSRLGARVVELESDRGVVVDAAAADLRRIERDLHDGAQARLVALAMDLGLAKEKLAEDPQAAARMVGDAHGEVKTALQELRDLARGIHPAVLTDRGLDAALSAVASRCAVPVVVDVELPARPVPAIEGIAYFTVSELLQNVSKHAGASRATVDVWRVDDRLMLQVIDDGVGGADVGAGSGLAGLAERLGAVDGILVVDSPAGGPTRVTAELPWRA</sequence>
<keyword evidence="13" id="KW-1185">Reference proteome</keyword>
<evidence type="ECO:0000256" key="9">
    <source>
        <dbReference type="SAM" id="Phobius"/>
    </source>
</evidence>
<evidence type="ECO:0000256" key="4">
    <source>
        <dbReference type="ARBA" id="ARBA00022679"/>
    </source>
</evidence>
<reference evidence="12" key="1">
    <citation type="journal article" date="2014" name="Int. J. Syst. Evol. Microbiol.">
        <title>Complete genome sequence of Corynebacterium casei LMG S-19264T (=DSM 44701T), isolated from a smear-ripened cheese.</title>
        <authorList>
            <consortium name="US DOE Joint Genome Institute (JGI-PGF)"/>
            <person name="Walter F."/>
            <person name="Albersmeier A."/>
            <person name="Kalinowski J."/>
            <person name="Ruckert C."/>
        </authorList>
    </citation>
    <scope>NUCLEOTIDE SEQUENCE</scope>
    <source>
        <strain evidence="12">CGMCC 4.7403</strain>
    </source>
</reference>
<evidence type="ECO:0000256" key="3">
    <source>
        <dbReference type="ARBA" id="ARBA00022553"/>
    </source>
</evidence>
<dbReference type="PANTHER" id="PTHR24421">
    <property type="entry name" value="NITRATE/NITRITE SENSOR PROTEIN NARX-RELATED"/>
    <property type="match status" value="1"/>
</dbReference>
<keyword evidence="6 12" id="KW-0418">Kinase</keyword>
<dbReference type="Gene3D" id="1.20.5.1930">
    <property type="match status" value="1"/>
</dbReference>
<protein>
    <recommendedName>
        <fullName evidence="2">histidine kinase</fullName>
        <ecNumber evidence="2">2.7.13.3</ecNumber>
    </recommendedName>
</protein>
<feature type="transmembrane region" description="Helical" evidence="9">
    <location>
        <begin position="194"/>
        <end position="212"/>
    </location>
</feature>
<evidence type="ECO:0000256" key="8">
    <source>
        <dbReference type="ARBA" id="ARBA00023012"/>
    </source>
</evidence>
<dbReference type="InterPro" id="IPR036890">
    <property type="entry name" value="HATPase_C_sf"/>
</dbReference>
<dbReference type="GO" id="GO:0016020">
    <property type="term" value="C:membrane"/>
    <property type="evidence" value="ECO:0007669"/>
    <property type="project" value="InterPro"/>
</dbReference>
<dbReference type="Pfam" id="PF07730">
    <property type="entry name" value="HisKA_3"/>
    <property type="match status" value="1"/>
</dbReference>
<comment type="caution">
    <text evidence="12">The sequence shown here is derived from an EMBL/GenBank/DDBJ whole genome shotgun (WGS) entry which is preliminary data.</text>
</comment>
<keyword evidence="8" id="KW-0902">Two-component regulatory system</keyword>
<keyword evidence="3" id="KW-0597">Phosphoprotein</keyword>
<dbReference type="AlphaFoldDB" id="A0A919GPI9"/>
<evidence type="ECO:0000259" key="10">
    <source>
        <dbReference type="Pfam" id="PF07730"/>
    </source>
</evidence>
<feature type="transmembrane region" description="Helical" evidence="9">
    <location>
        <begin position="37"/>
        <end position="54"/>
    </location>
</feature>
<dbReference type="InterPro" id="IPR025828">
    <property type="entry name" value="Put_sensor_dom"/>
</dbReference>
<evidence type="ECO:0000313" key="12">
    <source>
        <dbReference type="EMBL" id="GHH88251.1"/>
    </source>
</evidence>
<evidence type="ECO:0000259" key="11">
    <source>
        <dbReference type="Pfam" id="PF13796"/>
    </source>
</evidence>
<proteinExistence type="predicted"/>
<dbReference type="CDD" id="cd16917">
    <property type="entry name" value="HATPase_UhpB-NarQ-NarX-like"/>
    <property type="match status" value="1"/>
</dbReference>